<dbReference type="InterPro" id="IPR001608">
    <property type="entry name" value="Ala_racemase_N"/>
</dbReference>
<comment type="function">
    <text evidence="7">Catalyzes the interconversion of L-alanine and D-alanine. May also act on other amino acids.</text>
</comment>
<evidence type="ECO:0000256" key="4">
    <source>
        <dbReference type="ARBA" id="ARBA00013089"/>
    </source>
</evidence>
<dbReference type="PANTHER" id="PTHR30511:SF0">
    <property type="entry name" value="ALANINE RACEMASE, CATABOLIC-RELATED"/>
    <property type="match status" value="1"/>
</dbReference>
<evidence type="ECO:0000313" key="13">
    <source>
        <dbReference type="Proteomes" id="UP000197153"/>
    </source>
</evidence>
<proteinExistence type="inferred from homology"/>
<dbReference type="GO" id="GO:0030170">
    <property type="term" value="F:pyridoxal phosphate binding"/>
    <property type="evidence" value="ECO:0007669"/>
    <property type="project" value="UniProtKB-UniRule"/>
</dbReference>
<dbReference type="CDD" id="cd00430">
    <property type="entry name" value="PLPDE_III_AR"/>
    <property type="match status" value="1"/>
</dbReference>
<dbReference type="InterPro" id="IPR009006">
    <property type="entry name" value="Ala_racemase/Decarboxylase_C"/>
</dbReference>
<gene>
    <name evidence="12" type="primary">alr</name>
    <name evidence="12" type="ORF">Y958_16995</name>
</gene>
<dbReference type="KEGG" id="nao:Y958_16995"/>
<dbReference type="EC" id="5.1.1.1" evidence="4 7"/>
<keyword evidence="5 7" id="KW-0663">Pyridoxal phosphate</keyword>
<evidence type="ECO:0000256" key="5">
    <source>
        <dbReference type="ARBA" id="ARBA00022898"/>
    </source>
</evidence>
<dbReference type="NCBIfam" id="TIGR00492">
    <property type="entry name" value="alr"/>
    <property type="match status" value="1"/>
</dbReference>
<dbReference type="Pfam" id="PF01168">
    <property type="entry name" value="Ala_racemase_N"/>
    <property type="match status" value="1"/>
</dbReference>
<dbReference type="InterPro" id="IPR011079">
    <property type="entry name" value="Ala_racemase_C"/>
</dbReference>
<evidence type="ECO:0000256" key="2">
    <source>
        <dbReference type="ARBA" id="ARBA00001933"/>
    </source>
</evidence>
<protein>
    <recommendedName>
        <fullName evidence="4 7">Alanine racemase</fullName>
        <ecNumber evidence="4 7">5.1.1.1</ecNumber>
    </recommendedName>
</protein>
<comment type="pathway">
    <text evidence="7">Amino-acid biosynthesis; D-alanine biosynthesis; D-alanine from L-alanine: step 1/1.</text>
</comment>
<dbReference type="SUPFAM" id="SSF51419">
    <property type="entry name" value="PLP-binding barrel"/>
    <property type="match status" value="1"/>
</dbReference>
<evidence type="ECO:0000256" key="10">
    <source>
        <dbReference type="SAM" id="MobiDB-lite"/>
    </source>
</evidence>
<evidence type="ECO:0000256" key="7">
    <source>
        <dbReference type="HAMAP-Rule" id="MF_01201"/>
    </source>
</evidence>
<dbReference type="PRINTS" id="PR00992">
    <property type="entry name" value="ALARACEMASE"/>
</dbReference>
<feature type="modified residue" description="N6-(pyridoxal phosphate)lysine" evidence="7 8">
    <location>
        <position position="77"/>
    </location>
</feature>
<feature type="binding site" evidence="7 9">
    <location>
        <position position="180"/>
    </location>
    <ligand>
        <name>substrate</name>
    </ligand>
</feature>
<keyword evidence="13" id="KW-1185">Reference proteome</keyword>
<feature type="binding site" evidence="7 9">
    <location>
        <position position="350"/>
    </location>
    <ligand>
        <name>substrate</name>
    </ligand>
</feature>
<organism evidence="12 13">
    <name type="scientific">Nitrospirillum viridazoti CBAmc</name>
    <dbReference type="NCBI Taxonomy" id="1441467"/>
    <lineage>
        <taxon>Bacteria</taxon>
        <taxon>Pseudomonadati</taxon>
        <taxon>Pseudomonadota</taxon>
        <taxon>Alphaproteobacteria</taxon>
        <taxon>Rhodospirillales</taxon>
        <taxon>Azospirillaceae</taxon>
        <taxon>Nitrospirillum</taxon>
        <taxon>Nitrospirillum viridazoti</taxon>
    </lineage>
</organism>
<dbReference type="Proteomes" id="UP000197153">
    <property type="component" value="Chromosome 2"/>
</dbReference>
<feature type="region of interest" description="Disordered" evidence="10">
    <location>
        <begin position="1"/>
        <end position="20"/>
    </location>
</feature>
<evidence type="ECO:0000256" key="1">
    <source>
        <dbReference type="ARBA" id="ARBA00000316"/>
    </source>
</evidence>
<dbReference type="InterPro" id="IPR000821">
    <property type="entry name" value="Ala_racemase"/>
</dbReference>
<dbReference type="SUPFAM" id="SSF50621">
    <property type="entry name" value="Alanine racemase C-terminal domain-like"/>
    <property type="match status" value="1"/>
</dbReference>
<comment type="cofactor">
    <cofactor evidence="2 7 8">
        <name>pyridoxal 5'-phosphate</name>
        <dbReference type="ChEBI" id="CHEBI:597326"/>
    </cofactor>
</comment>
<dbReference type="Gene3D" id="2.40.37.10">
    <property type="entry name" value="Lyase, Ornithine Decarboxylase, Chain A, domain 1"/>
    <property type="match status" value="1"/>
</dbReference>
<dbReference type="UniPathway" id="UPA00042">
    <property type="reaction ID" value="UER00497"/>
</dbReference>
<dbReference type="GO" id="GO:0005829">
    <property type="term" value="C:cytosol"/>
    <property type="evidence" value="ECO:0007669"/>
    <property type="project" value="TreeGrafter"/>
</dbReference>
<evidence type="ECO:0000313" key="12">
    <source>
        <dbReference type="EMBL" id="ASG22619.1"/>
    </source>
</evidence>
<comment type="catalytic activity">
    <reaction evidence="1 7">
        <text>L-alanine = D-alanine</text>
        <dbReference type="Rhea" id="RHEA:20249"/>
        <dbReference type="ChEBI" id="CHEBI:57416"/>
        <dbReference type="ChEBI" id="CHEBI:57972"/>
        <dbReference type="EC" id="5.1.1.1"/>
    </reaction>
</comment>
<dbReference type="PROSITE" id="PS00395">
    <property type="entry name" value="ALANINE_RACEMASE"/>
    <property type="match status" value="1"/>
</dbReference>
<reference evidence="12 13" key="1">
    <citation type="submission" date="2017-06" db="EMBL/GenBank/DDBJ databases">
        <title>Complete genome sequence of Nitrospirillum amazonense strain CBAmC, an endophytic nitrogen-fixing and plant growth-promoting bacterium, isolated from sugarcane.</title>
        <authorList>
            <person name="Schwab S."/>
            <person name="dos Santos Teixeira K.R."/>
            <person name="Simoes Araujo J.L."/>
            <person name="Soares Vidal M."/>
            <person name="Borges de Freitas H.R."/>
            <person name="Rivello Crivelaro A.L."/>
            <person name="Bueno de Camargo Nunes A."/>
            <person name="dos Santos C.M."/>
            <person name="Palmeira da Silva Rosa D."/>
            <person name="da Silva Padilha D."/>
            <person name="da Silva E."/>
            <person name="Araujo Terra L."/>
            <person name="Soares Mendes V."/>
            <person name="Farinelli L."/>
            <person name="Magalhaes Cruz L."/>
            <person name="Baldani J.I."/>
        </authorList>
    </citation>
    <scope>NUCLEOTIDE SEQUENCE [LARGE SCALE GENOMIC DNA]</scope>
    <source>
        <strain evidence="12 13">CBAmC</strain>
    </source>
</reference>
<feature type="domain" description="Alanine racemase C-terminal" evidence="11">
    <location>
        <begin position="281"/>
        <end position="407"/>
    </location>
</feature>
<feature type="active site" description="Proton acceptor; specific for L-alanine" evidence="7">
    <location>
        <position position="302"/>
    </location>
</feature>
<dbReference type="GO" id="GO:0030632">
    <property type="term" value="P:D-alanine biosynthetic process"/>
    <property type="evidence" value="ECO:0007669"/>
    <property type="project" value="UniProtKB-UniRule"/>
</dbReference>
<dbReference type="AlphaFoldDB" id="A0A248JVJ7"/>
<dbReference type="InterPro" id="IPR020622">
    <property type="entry name" value="Ala_racemase_pyridoxalP-BS"/>
</dbReference>
<dbReference type="Pfam" id="PF00842">
    <property type="entry name" value="Ala_racemase_C"/>
    <property type="match status" value="1"/>
</dbReference>
<dbReference type="InterPro" id="IPR029066">
    <property type="entry name" value="PLP-binding_barrel"/>
</dbReference>
<evidence type="ECO:0000256" key="6">
    <source>
        <dbReference type="ARBA" id="ARBA00023235"/>
    </source>
</evidence>
<evidence type="ECO:0000256" key="3">
    <source>
        <dbReference type="ARBA" id="ARBA00007880"/>
    </source>
</evidence>
<evidence type="ECO:0000256" key="8">
    <source>
        <dbReference type="PIRSR" id="PIRSR600821-50"/>
    </source>
</evidence>
<dbReference type="SMART" id="SM01005">
    <property type="entry name" value="Ala_racemase_C"/>
    <property type="match status" value="1"/>
</dbReference>
<evidence type="ECO:0000259" key="11">
    <source>
        <dbReference type="SMART" id="SM01005"/>
    </source>
</evidence>
<dbReference type="GO" id="GO:0008784">
    <property type="term" value="F:alanine racemase activity"/>
    <property type="evidence" value="ECO:0007669"/>
    <property type="project" value="UniProtKB-UniRule"/>
</dbReference>
<accession>A0A248JVJ7</accession>
<name>A0A248JVJ7_9PROT</name>
<dbReference type="HAMAP" id="MF_01201">
    <property type="entry name" value="Ala_racemase"/>
    <property type="match status" value="1"/>
</dbReference>
<dbReference type="Gene3D" id="3.20.20.10">
    <property type="entry name" value="Alanine racemase"/>
    <property type="match status" value="1"/>
</dbReference>
<keyword evidence="6 7" id="KW-0413">Isomerase</keyword>
<comment type="similarity">
    <text evidence="3 7">Belongs to the alanine racemase family.</text>
</comment>
<dbReference type="PANTHER" id="PTHR30511">
    <property type="entry name" value="ALANINE RACEMASE"/>
    <property type="match status" value="1"/>
</dbReference>
<sequence>MASSPASPTSTPTTPWPVPATITEEPGVSSVDFPSQVPVGAGAVLAIDLDAIAGNWRVLRDHAQRTGRAVECAGVVKADGYGLGAVPVATALAEAGCRSFFVADLEEAAALRAVLSPGTFSGARVLVLHGPTAGTEREMAALGLTPVLNSLDDIARWRATAVELGRALPAFIHIDTGMNRLGLDDRDARHLAAEPALLTGLTLAGWMSHLASADVAGDGLAAEQDARLRAHLARLPRAPASLAASSGIFREPALLHDLVRPGAALYGVNPTPEAPNPMAPALRLLGRILQVREVPAGATVGYGATYRTTAPARLATIAVGYADGYCRALGSSGHVTIAGVRAPVVGRISMDLLSVDATRVPPEALVPGAFAELIGPDRPLDDVAADAGTIGYEILTGLGRRFCRVYQGAWPVAAHP</sequence>
<evidence type="ECO:0000256" key="9">
    <source>
        <dbReference type="PIRSR" id="PIRSR600821-52"/>
    </source>
</evidence>
<feature type="active site" description="Proton acceptor; specific for D-alanine" evidence="7">
    <location>
        <position position="77"/>
    </location>
</feature>
<dbReference type="EMBL" id="CP022111">
    <property type="protein sequence ID" value="ASG22619.1"/>
    <property type="molecule type" value="Genomic_DNA"/>
</dbReference>